<dbReference type="Proteomes" id="UP001215280">
    <property type="component" value="Unassembled WGS sequence"/>
</dbReference>
<evidence type="ECO:0000256" key="1">
    <source>
        <dbReference type="SAM" id="MobiDB-lite"/>
    </source>
</evidence>
<proteinExistence type="predicted"/>
<gene>
    <name evidence="2" type="ORF">DFH07DRAFT_970440</name>
</gene>
<name>A0AAD7HSJ4_9AGAR</name>
<sequence>MTTPAPGAPAAAAQGFPGTFNAPSQPTEPASQSDWLPNLIVAANLIKDGAEAIPFPYVKAAFGMVVTLLETVKKVKENRDGLKEVCMSALEIVQHVLGGD</sequence>
<protein>
    <submittedName>
        <fullName evidence="2">Uncharacterized protein</fullName>
    </submittedName>
</protein>
<dbReference type="EMBL" id="JARJLG010000218">
    <property type="protein sequence ID" value="KAJ7726555.1"/>
    <property type="molecule type" value="Genomic_DNA"/>
</dbReference>
<evidence type="ECO:0000313" key="3">
    <source>
        <dbReference type="Proteomes" id="UP001215280"/>
    </source>
</evidence>
<comment type="caution">
    <text evidence="2">The sequence shown here is derived from an EMBL/GenBank/DDBJ whole genome shotgun (WGS) entry which is preliminary data.</text>
</comment>
<feature type="compositionally biased region" description="Low complexity" evidence="1">
    <location>
        <begin position="1"/>
        <end position="20"/>
    </location>
</feature>
<organism evidence="2 3">
    <name type="scientific">Mycena maculata</name>
    <dbReference type="NCBI Taxonomy" id="230809"/>
    <lineage>
        <taxon>Eukaryota</taxon>
        <taxon>Fungi</taxon>
        <taxon>Dikarya</taxon>
        <taxon>Basidiomycota</taxon>
        <taxon>Agaricomycotina</taxon>
        <taxon>Agaricomycetes</taxon>
        <taxon>Agaricomycetidae</taxon>
        <taxon>Agaricales</taxon>
        <taxon>Marasmiineae</taxon>
        <taxon>Mycenaceae</taxon>
        <taxon>Mycena</taxon>
    </lineage>
</organism>
<reference evidence="2" key="1">
    <citation type="submission" date="2023-03" db="EMBL/GenBank/DDBJ databases">
        <title>Massive genome expansion in bonnet fungi (Mycena s.s.) driven by repeated elements and novel gene families across ecological guilds.</title>
        <authorList>
            <consortium name="Lawrence Berkeley National Laboratory"/>
            <person name="Harder C.B."/>
            <person name="Miyauchi S."/>
            <person name="Viragh M."/>
            <person name="Kuo A."/>
            <person name="Thoen E."/>
            <person name="Andreopoulos B."/>
            <person name="Lu D."/>
            <person name="Skrede I."/>
            <person name="Drula E."/>
            <person name="Henrissat B."/>
            <person name="Morin E."/>
            <person name="Kohler A."/>
            <person name="Barry K."/>
            <person name="LaButti K."/>
            <person name="Morin E."/>
            <person name="Salamov A."/>
            <person name="Lipzen A."/>
            <person name="Mereny Z."/>
            <person name="Hegedus B."/>
            <person name="Baldrian P."/>
            <person name="Stursova M."/>
            <person name="Weitz H."/>
            <person name="Taylor A."/>
            <person name="Grigoriev I.V."/>
            <person name="Nagy L.G."/>
            <person name="Martin F."/>
            <person name="Kauserud H."/>
        </authorList>
    </citation>
    <scope>NUCLEOTIDE SEQUENCE</scope>
    <source>
        <strain evidence="2">CBHHK188m</strain>
    </source>
</reference>
<keyword evidence="3" id="KW-1185">Reference proteome</keyword>
<dbReference type="AlphaFoldDB" id="A0AAD7HSJ4"/>
<accession>A0AAD7HSJ4</accession>
<feature type="region of interest" description="Disordered" evidence="1">
    <location>
        <begin position="1"/>
        <end position="33"/>
    </location>
</feature>
<feature type="compositionally biased region" description="Polar residues" evidence="1">
    <location>
        <begin position="21"/>
        <end position="33"/>
    </location>
</feature>
<evidence type="ECO:0000313" key="2">
    <source>
        <dbReference type="EMBL" id="KAJ7726555.1"/>
    </source>
</evidence>